<accession>A0AAW1K4Q8</accession>
<evidence type="ECO:0008006" key="3">
    <source>
        <dbReference type="Google" id="ProtNLM"/>
    </source>
</evidence>
<name>A0AAW1K4Q8_SAPOF</name>
<organism evidence="1 2">
    <name type="scientific">Saponaria officinalis</name>
    <name type="common">Common soapwort</name>
    <name type="synonym">Lychnis saponaria</name>
    <dbReference type="NCBI Taxonomy" id="3572"/>
    <lineage>
        <taxon>Eukaryota</taxon>
        <taxon>Viridiplantae</taxon>
        <taxon>Streptophyta</taxon>
        <taxon>Embryophyta</taxon>
        <taxon>Tracheophyta</taxon>
        <taxon>Spermatophyta</taxon>
        <taxon>Magnoliopsida</taxon>
        <taxon>eudicotyledons</taxon>
        <taxon>Gunneridae</taxon>
        <taxon>Pentapetalae</taxon>
        <taxon>Caryophyllales</taxon>
        <taxon>Caryophyllaceae</taxon>
        <taxon>Caryophylleae</taxon>
        <taxon>Saponaria</taxon>
    </lineage>
</organism>
<dbReference type="EMBL" id="JBDFQZ010000006">
    <property type="protein sequence ID" value="KAK9714279.1"/>
    <property type="molecule type" value="Genomic_DNA"/>
</dbReference>
<reference evidence="1" key="1">
    <citation type="submission" date="2024-03" db="EMBL/GenBank/DDBJ databases">
        <title>WGS assembly of Saponaria officinalis var. Norfolk2.</title>
        <authorList>
            <person name="Jenkins J."/>
            <person name="Shu S."/>
            <person name="Grimwood J."/>
            <person name="Barry K."/>
            <person name="Goodstein D."/>
            <person name="Schmutz J."/>
            <person name="Leebens-Mack J."/>
            <person name="Osbourn A."/>
        </authorList>
    </citation>
    <scope>NUCLEOTIDE SEQUENCE [LARGE SCALE GENOMIC DNA]</scope>
    <source>
        <strain evidence="1">JIC</strain>
    </source>
</reference>
<sequence length="249" mass="28283">MRICVSKFGYPNWFRFDVRLGEIGISDMDDGYPIIYTFGALYLNPEILYPVDGNWKSLCSRPDELVSCIVSNHALPHPSKKRFLVHLYDGQLSSPSLFAFFPPGLHPADVDIAGTWECIARDFQGWTHIAVVFDDVIYFHSRKFHSVLRAFDIATGTWLKVYWVSCCDGNLDLNNIRMGFDELFLLADGILCLAVWSPIYASDDQPAQTNISFYKFKVVRSGETIKPSPLASHPYELLATSKVQRFLPV</sequence>
<protein>
    <recommendedName>
        <fullName evidence="3">F-box protein</fullName>
    </recommendedName>
</protein>
<keyword evidence="2" id="KW-1185">Reference proteome</keyword>
<comment type="caution">
    <text evidence="1">The sequence shown here is derived from an EMBL/GenBank/DDBJ whole genome shotgun (WGS) entry which is preliminary data.</text>
</comment>
<gene>
    <name evidence="1" type="ORF">RND81_06G083600</name>
</gene>
<dbReference type="Proteomes" id="UP001443914">
    <property type="component" value="Unassembled WGS sequence"/>
</dbReference>
<dbReference type="AlphaFoldDB" id="A0AAW1K4Q8"/>
<evidence type="ECO:0000313" key="1">
    <source>
        <dbReference type="EMBL" id="KAK9714279.1"/>
    </source>
</evidence>
<proteinExistence type="predicted"/>
<evidence type="ECO:0000313" key="2">
    <source>
        <dbReference type="Proteomes" id="UP001443914"/>
    </source>
</evidence>